<evidence type="ECO:0000313" key="1">
    <source>
        <dbReference type="EMBL" id="KAI3761358.1"/>
    </source>
</evidence>
<sequence>MRIIKAKSVQAFKPDPYVTTILNCAVWMFYSLPIVHPNSLFWSSRSTGLDSSLKLSSSQSFGHRLQHSHVCSSIDSHAFANSIVWCVYALMPLDPYIFVPNGLGSLSATLQLILYATYYGSTNWDDDDEQGEVQMSSTSKP</sequence>
<dbReference type="Proteomes" id="UP001056120">
    <property type="component" value="Linkage Group LG17"/>
</dbReference>
<reference evidence="1 2" key="2">
    <citation type="journal article" date="2022" name="Mol. Ecol. Resour.">
        <title>The genomes of chicory, endive, great burdock and yacon provide insights into Asteraceae paleo-polyploidization history and plant inulin production.</title>
        <authorList>
            <person name="Fan W."/>
            <person name="Wang S."/>
            <person name="Wang H."/>
            <person name="Wang A."/>
            <person name="Jiang F."/>
            <person name="Liu H."/>
            <person name="Zhao H."/>
            <person name="Xu D."/>
            <person name="Zhang Y."/>
        </authorList>
    </citation>
    <scope>NUCLEOTIDE SEQUENCE [LARGE SCALE GENOMIC DNA]</scope>
    <source>
        <strain evidence="2">cv. Yunnan</strain>
        <tissue evidence="1">Leaves</tissue>
    </source>
</reference>
<gene>
    <name evidence="1" type="ORF">L1987_51772</name>
</gene>
<organism evidence="1 2">
    <name type="scientific">Smallanthus sonchifolius</name>
    <dbReference type="NCBI Taxonomy" id="185202"/>
    <lineage>
        <taxon>Eukaryota</taxon>
        <taxon>Viridiplantae</taxon>
        <taxon>Streptophyta</taxon>
        <taxon>Embryophyta</taxon>
        <taxon>Tracheophyta</taxon>
        <taxon>Spermatophyta</taxon>
        <taxon>Magnoliopsida</taxon>
        <taxon>eudicotyledons</taxon>
        <taxon>Gunneridae</taxon>
        <taxon>Pentapetalae</taxon>
        <taxon>asterids</taxon>
        <taxon>campanulids</taxon>
        <taxon>Asterales</taxon>
        <taxon>Asteraceae</taxon>
        <taxon>Asteroideae</taxon>
        <taxon>Heliantheae alliance</taxon>
        <taxon>Millerieae</taxon>
        <taxon>Smallanthus</taxon>
    </lineage>
</organism>
<dbReference type="EMBL" id="CM042034">
    <property type="protein sequence ID" value="KAI3761358.1"/>
    <property type="molecule type" value="Genomic_DNA"/>
</dbReference>
<accession>A0ACB9ES10</accession>
<reference evidence="2" key="1">
    <citation type="journal article" date="2022" name="Mol. Ecol. Resour.">
        <title>The genomes of chicory, endive, great burdock and yacon provide insights into Asteraceae palaeo-polyploidization history and plant inulin production.</title>
        <authorList>
            <person name="Fan W."/>
            <person name="Wang S."/>
            <person name="Wang H."/>
            <person name="Wang A."/>
            <person name="Jiang F."/>
            <person name="Liu H."/>
            <person name="Zhao H."/>
            <person name="Xu D."/>
            <person name="Zhang Y."/>
        </authorList>
    </citation>
    <scope>NUCLEOTIDE SEQUENCE [LARGE SCALE GENOMIC DNA]</scope>
    <source>
        <strain evidence="2">cv. Yunnan</strain>
    </source>
</reference>
<name>A0ACB9ES10_9ASTR</name>
<protein>
    <submittedName>
        <fullName evidence="1">Uncharacterized protein</fullName>
    </submittedName>
</protein>
<evidence type="ECO:0000313" key="2">
    <source>
        <dbReference type="Proteomes" id="UP001056120"/>
    </source>
</evidence>
<proteinExistence type="predicted"/>
<comment type="caution">
    <text evidence="1">The sequence shown here is derived from an EMBL/GenBank/DDBJ whole genome shotgun (WGS) entry which is preliminary data.</text>
</comment>
<keyword evidence="2" id="KW-1185">Reference proteome</keyword>